<sequence length="295" mass="33398">MQKIYSLFLLALILQSCAFQPIRRSKNITYISDQNESELPAKDLNIFAPRKGEGLPVLIFIHGGSWNKGKKEIYDFLGSRMARRKVVTVIIDYPLAPDYQVPAMEKASALAVKWVFENISKYGGDPDQIYISGHSAGGHLAALVAIKEEPFKELGLKNPLKGAILNDPAGLDWFWFLSEMKGRPNGTENYDAFTDDPEIWKAYSPIYFLEGNEIPIMILEGEETYPGIRLTVERFRRAAEQKGTDLTYSFYPKTKHIPMITQFFWTWSKGYEDILDFINSQSSLRTSSSGVSTGK</sequence>
<dbReference type="GO" id="GO:0016787">
    <property type="term" value="F:hydrolase activity"/>
    <property type="evidence" value="ECO:0007669"/>
    <property type="project" value="UniProtKB-KW"/>
</dbReference>
<organism evidence="4 5">
    <name type="scientific">Algoriphagus ornithinivorans</name>
    <dbReference type="NCBI Taxonomy" id="226506"/>
    <lineage>
        <taxon>Bacteria</taxon>
        <taxon>Pseudomonadati</taxon>
        <taxon>Bacteroidota</taxon>
        <taxon>Cytophagia</taxon>
        <taxon>Cytophagales</taxon>
        <taxon>Cyclobacteriaceae</taxon>
        <taxon>Algoriphagus</taxon>
    </lineage>
</organism>
<dbReference type="InterPro" id="IPR029058">
    <property type="entry name" value="AB_hydrolase_fold"/>
</dbReference>
<dbReference type="InterPro" id="IPR050300">
    <property type="entry name" value="GDXG_lipolytic_enzyme"/>
</dbReference>
<proteinExistence type="predicted"/>
<dbReference type="EMBL" id="FOVW01000010">
    <property type="protein sequence ID" value="SFO63792.1"/>
    <property type="molecule type" value="Genomic_DNA"/>
</dbReference>
<dbReference type="SUPFAM" id="SSF53474">
    <property type="entry name" value="alpha/beta-Hydrolases"/>
    <property type="match status" value="1"/>
</dbReference>
<gene>
    <name evidence="4" type="ORF">SAMN04488519_11012</name>
</gene>
<feature type="signal peptide" evidence="2">
    <location>
        <begin position="1"/>
        <end position="18"/>
    </location>
</feature>
<dbReference type="Pfam" id="PF20434">
    <property type="entry name" value="BD-FAE"/>
    <property type="match status" value="1"/>
</dbReference>
<feature type="domain" description="BD-FAE-like" evidence="3">
    <location>
        <begin position="44"/>
        <end position="223"/>
    </location>
</feature>
<protein>
    <submittedName>
        <fullName evidence="4">Acetyl esterase/lipase</fullName>
    </submittedName>
</protein>
<evidence type="ECO:0000313" key="5">
    <source>
        <dbReference type="Proteomes" id="UP000199564"/>
    </source>
</evidence>
<evidence type="ECO:0000256" key="2">
    <source>
        <dbReference type="SAM" id="SignalP"/>
    </source>
</evidence>
<dbReference type="Gene3D" id="3.40.50.1820">
    <property type="entry name" value="alpha/beta hydrolase"/>
    <property type="match status" value="1"/>
</dbReference>
<dbReference type="InterPro" id="IPR049492">
    <property type="entry name" value="BD-FAE-like_dom"/>
</dbReference>
<dbReference type="AlphaFoldDB" id="A0A1I5ITH4"/>
<keyword evidence="5" id="KW-1185">Reference proteome</keyword>
<accession>A0A1I5ITH4</accession>
<evidence type="ECO:0000313" key="4">
    <source>
        <dbReference type="EMBL" id="SFO63792.1"/>
    </source>
</evidence>
<dbReference type="PANTHER" id="PTHR48081">
    <property type="entry name" value="AB HYDROLASE SUPERFAMILY PROTEIN C4A8.06C"/>
    <property type="match status" value="1"/>
</dbReference>
<reference evidence="5" key="1">
    <citation type="submission" date="2016-10" db="EMBL/GenBank/DDBJ databases">
        <authorList>
            <person name="Varghese N."/>
            <person name="Submissions S."/>
        </authorList>
    </citation>
    <scope>NUCLEOTIDE SEQUENCE [LARGE SCALE GENOMIC DNA]</scope>
    <source>
        <strain evidence="5">DSM 15282</strain>
    </source>
</reference>
<dbReference type="STRING" id="226506.SAMN04488519_11012"/>
<dbReference type="RefSeq" id="WP_091655135.1">
    <property type="nucleotide sequence ID" value="NZ_FOVW01000010.1"/>
</dbReference>
<dbReference type="PANTHER" id="PTHR48081:SF33">
    <property type="entry name" value="KYNURENINE FORMAMIDASE"/>
    <property type="match status" value="1"/>
</dbReference>
<dbReference type="Proteomes" id="UP000199564">
    <property type="component" value="Unassembled WGS sequence"/>
</dbReference>
<dbReference type="PROSITE" id="PS51257">
    <property type="entry name" value="PROKAR_LIPOPROTEIN"/>
    <property type="match status" value="1"/>
</dbReference>
<keyword evidence="1" id="KW-0378">Hydrolase</keyword>
<keyword evidence="2" id="KW-0732">Signal</keyword>
<feature type="chain" id="PRO_5011504904" evidence="2">
    <location>
        <begin position="19"/>
        <end position="295"/>
    </location>
</feature>
<evidence type="ECO:0000256" key="1">
    <source>
        <dbReference type="ARBA" id="ARBA00022801"/>
    </source>
</evidence>
<evidence type="ECO:0000259" key="3">
    <source>
        <dbReference type="Pfam" id="PF20434"/>
    </source>
</evidence>
<name>A0A1I5ITH4_9BACT</name>